<dbReference type="PANTHER" id="PTHR12526:SF635">
    <property type="entry name" value="GLYCOSYL TRANSFERASE GROUP 1"/>
    <property type="match status" value="1"/>
</dbReference>
<dbReference type="Pfam" id="PF13439">
    <property type="entry name" value="Glyco_transf_4"/>
    <property type="match status" value="1"/>
</dbReference>
<sequence>MKISMVSEHANPLAALGEVDAGGQNVHVAELSAGLTRAGHDVTVYTRRDDEELPDEVMAPAGYRVVHVPAGPPRHVPKDELLPHMGEFARFLEHEWVARRPDVVHAHFWMSGLASVIAARAVDVPVVQTFHALGVVKRRHQGAKDTSPADRIRLERLVGRSAARVAATCSDEVFELVRLGLPRDRMSVVPCGVDLERFTPDGACASLGVRQRIVSVGRLVPRKGFDIAIAALPSLPNTELVIAGGPQEGRLADDEEARRLVARAEELGVADRVRLLGQVGRAEMPTLLRSADVVVCTPWYEPFGIVPLEAMACGVPVVASAVGGLTDTVVDGVTGTHVPPRRPDALAAALRRLLADSTLREAYGIAGADRARCRYSWDRVAADTYRVYERAVPALVTAEETG</sequence>
<evidence type="ECO:0000313" key="5">
    <source>
        <dbReference type="EMBL" id="PXY24463.1"/>
    </source>
</evidence>
<organism evidence="5 6">
    <name type="scientific">Prauserella flavalba</name>
    <dbReference type="NCBI Taxonomy" id="1477506"/>
    <lineage>
        <taxon>Bacteria</taxon>
        <taxon>Bacillati</taxon>
        <taxon>Actinomycetota</taxon>
        <taxon>Actinomycetes</taxon>
        <taxon>Pseudonocardiales</taxon>
        <taxon>Pseudonocardiaceae</taxon>
        <taxon>Prauserella</taxon>
    </lineage>
</organism>
<keyword evidence="1" id="KW-0328">Glycosyltransferase</keyword>
<dbReference type="GO" id="GO:0016757">
    <property type="term" value="F:glycosyltransferase activity"/>
    <property type="evidence" value="ECO:0007669"/>
    <property type="project" value="UniProtKB-KW"/>
</dbReference>
<keyword evidence="2 5" id="KW-0808">Transferase</keyword>
<evidence type="ECO:0000256" key="1">
    <source>
        <dbReference type="ARBA" id="ARBA00022676"/>
    </source>
</evidence>
<accession>A0A318LS59</accession>
<evidence type="ECO:0000259" key="4">
    <source>
        <dbReference type="Pfam" id="PF13439"/>
    </source>
</evidence>
<name>A0A318LS59_9PSEU</name>
<comment type="caution">
    <text evidence="5">The sequence shown here is derived from an EMBL/GenBank/DDBJ whole genome shotgun (WGS) entry which is preliminary data.</text>
</comment>
<protein>
    <submittedName>
        <fullName evidence="5">Glycosyl transferase</fullName>
    </submittedName>
</protein>
<dbReference type="Pfam" id="PF00534">
    <property type="entry name" value="Glycos_transf_1"/>
    <property type="match status" value="1"/>
</dbReference>
<evidence type="ECO:0000313" key="6">
    <source>
        <dbReference type="Proteomes" id="UP000247892"/>
    </source>
</evidence>
<evidence type="ECO:0000256" key="2">
    <source>
        <dbReference type="ARBA" id="ARBA00022679"/>
    </source>
</evidence>
<dbReference type="SUPFAM" id="SSF53756">
    <property type="entry name" value="UDP-Glycosyltransferase/glycogen phosphorylase"/>
    <property type="match status" value="1"/>
</dbReference>
<reference evidence="5 6" key="1">
    <citation type="submission" date="2016-07" db="EMBL/GenBank/DDBJ databases">
        <title>Draft genome sequence of Prauserella sp. YIM 121212, isolated from alkaline soil.</title>
        <authorList>
            <person name="Ruckert C."/>
            <person name="Albersmeier A."/>
            <person name="Jiang C.-L."/>
            <person name="Jiang Y."/>
            <person name="Kalinowski J."/>
            <person name="Schneider O."/>
            <person name="Winkler A."/>
            <person name="Zotchev S.B."/>
        </authorList>
    </citation>
    <scope>NUCLEOTIDE SEQUENCE [LARGE SCALE GENOMIC DNA]</scope>
    <source>
        <strain evidence="5 6">YIM 121212</strain>
    </source>
</reference>
<dbReference type="AlphaFoldDB" id="A0A318LS59"/>
<dbReference type="OrthoDB" id="9810929at2"/>
<feature type="domain" description="Glycosyl transferase family 1" evidence="3">
    <location>
        <begin position="212"/>
        <end position="367"/>
    </location>
</feature>
<keyword evidence="6" id="KW-1185">Reference proteome</keyword>
<dbReference type="EMBL" id="MASU01000013">
    <property type="protein sequence ID" value="PXY24463.1"/>
    <property type="molecule type" value="Genomic_DNA"/>
</dbReference>
<gene>
    <name evidence="5" type="ORF">BA062_30110</name>
</gene>
<evidence type="ECO:0000259" key="3">
    <source>
        <dbReference type="Pfam" id="PF00534"/>
    </source>
</evidence>
<dbReference type="InterPro" id="IPR028098">
    <property type="entry name" value="Glyco_trans_4-like_N"/>
</dbReference>
<dbReference type="InterPro" id="IPR001296">
    <property type="entry name" value="Glyco_trans_1"/>
</dbReference>
<feature type="domain" description="Glycosyltransferase subfamily 4-like N-terminal" evidence="4">
    <location>
        <begin position="22"/>
        <end position="197"/>
    </location>
</feature>
<proteinExistence type="predicted"/>
<dbReference type="PANTHER" id="PTHR12526">
    <property type="entry name" value="GLYCOSYLTRANSFERASE"/>
    <property type="match status" value="1"/>
</dbReference>
<dbReference type="Gene3D" id="3.40.50.2000">
    <property type="entry name" value="Glycogen Phosphorylase B"/>
    <property type="match status" value="2"/>
</dbReference>
<dbReference type="RefSeq" id="WP_110342534.1">
    <property type="nucleotide sequence ID" value="NZ_JBHVKT010000017.1"/>
</dbReference>
<dbReference type="Proteomes" id="UP000247892">
    <property type="component" value="Unassembled WGS sequence"/>
</dbReference>